<dbReference type="Proteomes" id="UP000198761">
    <property type="component" value="Unassembled WGS sequence"/>
</dbReference>
<name>A0A1H8NWX7_9RHOB</name>
<keyword evidence="3" id="KW-1185">Reference proteome</keyword>
<evidence type="ECO:0000256" key="1">
    <source>
        <dbReference type="SAM" id="SignalP"/>
    </source>
</evidence>
<evidence type="ECO:0000313" key="3">
    <source>
        <dbReference type="Proteomes" id="UP000198761"/>
    </source>
</evidence>
<protein>
    <submittedName>
        <fullName evidence="2">Uncharacterized protein</fullName>
    </submittedName>
</protein>
<proteinExistence type="predicted"/>
<dbReference type="OrthoDB" id="7862325at2"/>
<organism evidence="2 3">
    <name type="scientific">Gemmobacter aquatilis</name>
    <dbReference type="NCBI Taxonomy" id="933059"/>
    <lineage>
        <taxon>Bacteria</taxon>
        <taxon>Pseudomonadati</taxon>
        <taxon>Pseudomonadota</taxon>
        <taxon>Alphaproteobacteria</taxon>
        <taxon>Rhodobacterales</taxon>
        <taxon>Paracoccaceae</taxon>
        <taxon>Gemmobacter</taxon>
    </lineage>
</organism>
<dbReference type="EMBL" id="FOCE01000025">
    <property type="protein sequence ID" value="SEO34139.1"/>
    <property type="molecule type" value="Genomic_DNA"/>
</dbReference>
<gene>
    <name evidence="2" type="ORF">SAMN04488103_1257</name>
</gene>
<feature type="chain" id="PRO_5011760691" evidence="1">
    <location>
        <begin position="31"/>
        <end position="100"/>
    </location>
</feature>
<dbReference type="STRING" id="933059.SAMN04488103_1257"/>
<sequence>MPDPSPNLPLAGLICCALLCCGSLTRAATALDCLPPRVPAPVNDSATRATYASEILEEYVAYFDEVQTYLHCLESARAEVTAEVNRAISDYQELGTVPDD</sequence>
<accession>A0A1H8NWX7</accession>
<keyword evidence="1" id="KW-0732">Signal</keyword>
<evidence type="ECO:0000313" key="2">
    <source>
        <dbReference type="EMBL" id="SEO34139.1"/>
    </source>
</evidence>
<reference evidence="2 3" key="1">
    <citation type="submission" date="2016-10" db="EMBL/GenBank/DDBJ databases">
        <authorList>
            <person name="de Groot N.N."/>
        </authorList>
    </citation>
    <scope>NUCLEOTIDE SEQUENCE [LARGE SCALE GENOMIC DNA]</scope>
    <source>
        <strain evidence="2 3">DSM 3857</strain>
    </source>
</reference>
<dbReference type="AlphaFoldDB" id="A0A1H8NWX7"/>
<dbReference type="RefSeq" id="WP_091303825.1">
    <property type="nucleotide sequence ID" value="NZ_FOCE01000025.1"/>
</dbReference>
<feature type="signal peptide" evidence="1">
    <location>
        <begin position="1"/>
        <end position="30"/>
    </location>
</feature>